<proteinExistence type="inferred from homology"/>
<keyword evidence="9" id="KW-0807">Transducer</keyword>
<feature type="region of interest" description="Disordered" evidence="10">
    <location>
        <begin position="349"/>
        <end position="376"/>
    </location>
</feature>
<feature type="transmembrane region" description="Helical" evidence="11">
    <location>
        <begin position="6"/>
        <end position="22"/>
    </location>
</feature>
<keyword evidence="13" id="KW-1185">Reference proteome</keyword>
<evidence type="ECO:0000256" key="9">
    <source>
        <dbReference type="ARBA" id="ARBA00023224"/>
    </source>
</evidence>
<dbReference type="OrthoDB" id="2874149at2759"/>
<organism evidence="12 13">
    <name type="scientific">Macrolepiota fuliginosa MF-IS2</name>
    <dbReference type="NCBI Taxonomy" id="1400762"/>
    <lineage>
        <taxon>Eukaryota</taxon>
        <taxon>Fungi</taxon>
        <taxon>Dikarya</taxon>
        <taxon>Basidiomycota</taxon>
        <taxon>Agaricomycotina</taxon>
        <taxon>Agaricomycetes</taxon>
        <taxon>Agaricomycetidae</taxon>
        <taxon>Agaricales</taxon>
        <taxon>Agaricineae</taxon>
        <taxon>Agaricaceae</taxon>
        <taxon>Macrolepiota</taxon>
    </lineage>
</organism>
<feature type="transmembrane region" description="Helical" evidence="11">
    <location>
        <begin position="66"/>
        <end position="89"/>
    </location>
</feature>
<dbReference type="GO" id="GO:0004932">
    <property type="term" value="F:mating-type factor pheromone receptor activity"/>
    <property type="evidence" value="ECO:0007669"/>
    <property type="project" value="InterPro"/>
</dbReference>
<keyword evidence="8" id="KW-0675">Receptor</keyword>
<keyword evidence="7 11" id="KW-0472">Membrane</keyword>
<feature type="region of interest" description="Disordered" evidence="10">
    <location>
        <begin position="510"/>
        <end position="571"/>
    </location>
</feature>
<dbReference type="Proteomes" id="UP000807342">
    <property type="component" value="Unassembled WGS sequence"/>
</dbReference>
<dbReference type="PANTHER" id="PTHR28097:SF1">
    <property type="entry name" value="PHEROMONE A FACTOR RECEPTOR"/>
    <property type="match status" value="1"/>
</dbReference>
<gene>
    <name evidence="12" type="ORF">P691DRAFT_731105</name>
</gene>
<evidence type="ECO:0000256" key="7">
    <source>
        <dbReference type="ARBA" id="ARBA00023136"/>
    </source>
</evidence>
<comment type="similarity">
    <text evidence="2">Belongs to the G-protein coupled receptor 4 family.</text>
</comment>
<feature type="transmembrane region" description="Helical" evidence="11">
    <location>
        <begin position="110"/>
        <end position="129"/>
    </location>
</feature>
<dbReference type="PRINTS" id="PR00899">
    <property type="entry name" value="GPCRSTE3"/>
</dbReference>
<sequence length="585" mass="63961">MSAAQSAVSFICAAILAMFLAARRVREDVAKLALVAWLLGCNFVHGINAAAWSSNVDLKGLVWCDIVTRLVLATTIAIPGACLCISRYLETVSSSRHLPSGAKALRNRRLFDALVCYFIPLIYLPLHVVGQNNRFDLIKGIGCMAAVHPSTPASMIVWMPHIIVCIASITYSGLAIHRGFRHPTTHFSVHLESRASMTTSVWTRTLAISMTVSGVTLLVLIFSMFSLPMSDSWLSWQHVHEHLTKVSIVGDNNRILGIMTFWWGLRVITFCYIALAFALGEETRDMAKYLASVKIKKPSFSLRPLITSRRRKDDIDFFPSSSLSRPTRPVTLELKSGWDDDLNIKSSSRLSPKSWKMGRPPPASPSPSSRSNRDAAEETFMKSTLSYLGSPLGNSLGYNAPVLPPPIYKKKSKTYVDSSVVSGSYLPVTSPTSPTRPLLPKQSRSRAESKASNITTVLQELWPAPPVSIPSPVPSAFSATFESSIEGEISPTRASSPALSIDERRQACSYFPSASPPRMNHDPPFGGSVRSLSPPPGQESVSSGSSRTRRPSIKSLRNALSGEKLGHKRTGSNEVIHMTVVQETV</sequence>
<keyword evidence="5 11" id="KW-1133">Transmembrane helix</keyword>
<evidence type="ECO:0000256" key="8">
    <source>
        <dbReference type="ARBA" id="ARBA00023170"/>
    </source>
</evidence>
<dbReference type="GO" id="GO:0000750">
    <property type="term" value="P:pheromone-dependent signal transduction involved in conjugation with cellular fusion"/>
    <property type="evidence" value="ECO:0007669"/>
    <property type="project" value="TreeGrafter"/>
</dbReference>
<comment type="caution">
    <text evidence="12">The sequence shown here is derived from an EMBL/GenBank/DDBJ whole genome shotgun (WGS) entry which is preliminary data.</text>
</comment>
<dbReference type="EMBL" id="MU151191">
    <property type="protein sequence ID" value="KAF9447643.1"/>
    <property type="molecule type" value="Genomic_DNA"/>
</dbReference>
<feature type="transmembrane region" description="Helical" evidence="11">
    <location>
        <begin position="158"/>
        <end position="180"/>
    </location>
</feature>
<evidence type="ECO:0000256" key="11">
    <source>
        <dbReference type="SAM" id="Phobius"/>
    </source>
</evidence>
<feature type="transmembrane region" description="Helical" evidence="11">
    <location>
        <begin position="261"/>
        <end position="280"/>
    </location>
</feature>
<evidence type="ECO:0000256" key="6">
    <source>
        <dbReference type="ARBA" id="ARBA00023040"/>
    </source>
</evidence>
<evidence type="ECO:0000256" key="1">
    <source>
        <dbReference type="ARBA" id="ARBA00004141"/>
    </source>
</evidence>
<accession>A0A9P5XAV4</accession>
<feature type="compositionally biased region" description="Low complexity" evidence="10">
    <location>
        <begin position="427"/>
        <end position="440"/>
    </location>
</feature>
<evidence type="ECO:0000256" key="4">
    <source>
        <dbReference type="ARBA" id="ARBA00022692"/>
    </source>
</evidence>
<comment type="subcellular location">
    <subcellularLocation>
        <location evidence="1">Membrane</location>
        <topology evidence="1">Multi-pass membrane protein</topology>
    </subcellularLocation>
</comment>
<dbReference type="InterPro" id="IPR001499">
    <property type="entry name" value="GPCR_STE3"/>
</dbReference>
<dbReference type="Pfam" id="PF02076">
    <property type="entry name" value="STE3"/>
    <property type="match status" value="1"/>
</dbReference>
<evidence type="ECO:0000256" key="10">
    <source>
        <dbReference type="SAM" id="MobiDB-lite"/>
    </source>
</evidence>
<keyword evidence="4 11" id="KW-0812">Transmembrane</keyword>
<feature type="transmembrane region" description="Helical" evidence="11">
    <location>
        <begin position="34"/>
        <end position="54"/>
    </location>
</feature>
<reference evidence="12" key="1">
    <citation type="submission" date="2020-11" db="EMBL/GenBank/DDBJ databases">
        <authorList>
            <consortium name="DOE Joint Genome Institute"/>
            <person name="Ahrendt S."/>
            <person name="Riley R."/>
            <person name="Andreopoulos W."/>
            <person name="Labutti K."/>
            <person name="Pangilinan J."/>
            <person name="Ruiz-Duenas F.J."/>
            <person name="Barrasa J.M."/>
            <person name="Sanchez-Garcia M."/>
            <person name="Camarero S."/>
            <person name="Miyauchi S."/>
            <person name="Serrano A."/>
            <person name="Linde D."/>
            <person name="Babiker R."/>
            <person name="Drula E."/>
            <person name="Ayuso-Fernandez I."/>
            <person name="Pacheco R."/>
            <person name="Padilla G."/>
            <person name="Ferreira P."/>
            <person name="Barriuso J."/>
            <person name="Kellner H."/>
            <person name="Castanera R."/>
            <person name="Alfaro M."/>
            <person name="Ramirez L."/>
            <person name="Pisabarro A.G."/>
            <person name="Kuo A."/>
            <person name="Tritt A."/>
            <person name="Lipzen A."/>
            <person name="He G."/>
            <person name="Yan M."/>
            <person name="Ng V."/>
            <person name="Cullen D."/>
            <person name="Martin F."/>
            <person name="Rosso M.-N."/>
            <person name="Henrissat B."/>
            <person name="Hibbett D."/>
            <person name="Martinez A.T."/>
            <person name="Grigoriev I.V."/>
        </authorList>
    </citation>
    <scope>NUCLEOTIDE SEQUENCE</scope>
    <source>
        <strain evidence="12">MF-IS2</strain>
    </source>
</reference>
<evidence type="ECO:0000313" key="12">
    <source>
        <dbReference type="EMBL" id="KAF9447643.1"/>
    </source>
</evidence>
<name>A0A9P5XAV4_9AGAR</name>
<evidence type="ECO:0000256" key="5">
    <source>
        <dbReference type="ARBA" id="ARBA00022989"/>
    </source>
</evidence>
<feature type="region of interest" description="Disordered" evidence="10">
    <location>
        <begin position="427"/>
        <end position="452"/>
    </location>
</feature>
<dbReference type="PANTHER" id="PTHR28097">
    <property type="entry name" value="PHEROMONE A FACTOR RECEPTOR"/>
    <property type="match status" value="1"/>
</dbReference>
<keyword evidence="3" id="KW-0589">Pheromone response</keyword>
<evidence type="ECO:0000256" key="2">
    <source>
        <dbReference type="ARBA" id="ARBA00011085"/>
    </source>
</evidence>
<dbReference type="AlphaFoldDB" id="A0A9P5XAV4"/>
<protein>
    <submittedName>
        <fullName evidence="12">STE3-domain-containing protein</fullName>
    </submittedName>
</protein>
<dbReference type="GO" id="GO:0005886">
    <property type="term" value="C:plasma membrane"/>
    <property type="evidence" value="ECO:0007669"/>
    <property type="project" value="TreeGrafter"/>
</dbReference>
<keyword evidence="6" id="KW-0297">G-protein coupled receptor</keyword>
<evidence type="ECO:0000256" key="3">
    <source>
        <dbReference type="ARBA" id="ARBA00022507"/>
    </source>
</evidence>
<feature type="transmembrane region" description="Helical" evidence="11">
    <location>
        <begin position="201"/>
        <end position="225"/>
    </location>
</feature>
<evidence type="ECO:0000313" key="13">
    <source>
        <dbReference type="Proteomes" id="UP000807342"/>
    </source>
</evidence>